<keyword evidence="7" id="KW-0677">Repeat</keyword>
<proteinExistence type="predicted"/>
<keyword evidence="10" id="KW-0675">Receptor</keyword>
<evidence type="ECO:0000259" key="13">
    <source>
        <dbReference type="Pfam" id="PF23598"/>
    </source>
</evidence>
<evidence type="ECO:0000313" key="15">
    <source>
        <dbReference type="Proteomes" id="UP000075243"/>
    </source>
</evidence>
<dbReference type="Proteomes" id="UP000075243">
    <property type="component" value="Chromosome 9"/>
</dbReference>
<evidence type="ECO:0000256" key="8">
    <source>
        <dbReference type="ARBA" id="ARBA00022989"/>
    </source>
</evidence>
<dbReference type="InterPro" id="IPR046956">
    <property type="entry name" value="RLP23-like"/>
</dbReference>
<feature type="domain" description="Disease resistance R13L4/SHOC-2-like LRR" evidence="13">
    <location>
        <begin position="8"/>
        <end position="205"/>
    </location>
</feature>
<dbReference type="SUPFAM" id="SSF52058">
    <property type="entry name" value="L domain-like"/>
    <property type="match status" value="2"/>
</dbReference>
<evidence type="ECO:0000256" key="10">
    <source>
        <dbReference type="ARBA" id="ARBA00023170"/>
    </source>
</evidence>
<keyword evidence="8 12" id="KW-1133">Transmembrane helix</keyword>
<gene>
    <name evidence="14" type="ORF">KK1_022937</name>
</gene>
<keyword evidence="15" id="KW-1185">Reference proteome</keyword>
<protein>
    <submittedName>
        <fullName evidence="14">LRR receptor-like serine/threonine-protein kinase At4g36180 family</fullName>
    </submittedName>
</protein>
<dbReference type="PANTHER" id="PTHR48063:SF98">
    <property type="entry name" value="LRR RECEPTOR-LIKE SERINE_THREONINE-PROTEIN KINASE FLS2"/>
    <property type="match status" value="1"/>
</dbReference>
<sequence length="496" mass="55805">MPPSLIELRLSGCSLNDDNLSLGYVNFTSLEVFDISNNSLHSEIPNWLSNLQYLRSLILRNNQLKGLIPKWIGQLNHLEQLDLSNNMLFGPIPSIFGSLSSLKSLDASFNRLNGSLPRDIGKLSKLEVLSIGYNSFSGIVSEQSFTNLSNLKSLSLDSSDFIFNLGSHWHPHFQLEKISISYCKLGPEFPSWLYSQKSLSYLDVSSSGLSFNINEDLNFWSFVAQIDNLFLSHNSIRSNNLSGEIPHSIGSLNKLQTFRVRNNSLFGNVPFSLKSCKSLWYLDLGLNEFTGNIPTWLSHLSMALLLRSNKFSGTIPLHICELSSLLVLDLADNGLSGPIPKCLHNITTMITNTVDEGLFTSYFHLSRNQLSGEIPQSMSNLSFLSFLNLSCNHFSGEIPLGTQLQSFDAVSYIGNPQLYGDPLPKKCKQEGTRYHGFKSVQDKDDSDFMSLFEMGMGFGFASAFWAVLGIFLFVRRWRDAYFRALQNLYLKAKRLW</sequence>
<feature type="transmembrane region" description="Helical" evidence="12">
    <location>
        <begin position="448"/>
        <end position="474"/>
    </location>
</feature>
<evidence type="ECO:0000256" key="4">
    <source>
        <dbReference type="ARBA" id="ARBA00022614"/>
    </source>
</evidence>
<dbReference type="FunFam" id="3.80.10.10:FF:000095">
    <property type="entry name" value="LRR receptor-like serine/threonine-protein kinase GSO1"/>
    <property type="match status" value="1"/>
</dbReference>
<evidence type="ECO:0000256" key="3">
    <source>
        <dbReference type="ARBA" id="ARBA00022475"/>
    </source>
</evidence>
<dbReference type="Gene3D" id="3.80.10.10">
    <property type="entry name" value="Ribonuclease Inhibitor"/>
    <property type="match status" value="2"/>
</dbReference>
<dbReference type="STRING" id="3821.A0A151T0M0"/>
<dbReference type="PANTHER" id="PTHR48063">
    <property type="entry name" value="LRR RECEPTOR-LIKE KINASE"/>
    <property type="match status" value="1"/>
</dbReference>
<dbReference type="InterPro" id="IPR032675">
    <property type="entry name" value="LRR_dom_sf"/>
</dbReference>
<organism evidence="14 15">
    <name type="scientific">Cajanus cajan</name>
    <name type="common">Pigeon pea</name>
    <name type="synonym">Cajanus indicus</name>
    <dbReference type="NCBI Taxonomy" id="3821"/>
    <lineage>
        <taxon>Eukaryota</taxon>
        <taxon>Viridiplantae</taxon>
        <taxon>Streptophyta</taxon>
        <taxon>Embryophyta</taxon>
        <taxon>Tracheophyta</taxon>
        <taxon>Spermatophyta</taxon>
        <taxon>Magnoliopsida</taxon>
        <taxon>eudicotyledons</taxon>
        <taxon>Gunneridae</taxon>
        <taxon>Pentapetalae</taxon>
        <taxon>rosids</taxon>
        <taxon>fabids</taxon>
        <taxon>Fabales</taxon>
        <taxon>Fabaceae</taxon>
        <taxon>Papilionoideae</taxon>
        <taxon>50 kb inversion clade</taxon>
        <taxon>NPAAA clade</taxon>
        <taxon>indigoferoid/millettioid clade</taxon>
        <taxon>Phaseoleae</taxon>
        <taxon>Cajanus</taxon>
    </lineage>
</organism>
<accession>A0A151T0M0</accession>
<dbReference type="FunFam" id="3.80.10.10:FF:000299">
    <property type="entry name" value="Piriformospora indica-insensitive protein 2"/>
    <property type="match status" value="1"/>
</dbReference>
<keyword evidence="11" id="KW-0325">Glycoprotein</keyword>
<name>A0A151T0M0_CAJCA</name>
<comment type="subcellular location">
    <subcellularLocation>
        <location evidence="1">Cell membrane</location>
    </subcellularLocation>
    <subcellularLocation>
        <location evidence="2">Membrane</location>
        <topology evidence="2">Single-pass type I membrane protein</topology>
    </subcellularLocation>
</comment>
<evidence type="ECO:0000256" key="5">
    <source>
        <dbReference type="ARBA" id="ARBA00022692"/>
    </source>
</evidence>
<evidence type="ECO:0000256" key="12">
    <source>
        <dbReference type="SAM" id="Phobius"/>
    </source>
</evidence>
<dbReference type="OMA" id="IPLHICE"/>
<evidence type="ECO:0000256" key="11">
    <source>
        <dbReference type="ARBA" id="ARBA00023180"/>
    </source>
</evidence>
<dbReference type="AlphaFoldDB" id="A0A151T0M0"/>
<dbReference type="InterPro" id="IPR001611">
    <property type="entry name" value="Leu-rich_rpt"/>
</dbReference>
<dbReference type="InterPro" id="IPR055414">
    <property type="entry name" value="LRR_R13L4/SHOC2-like"/>
</dbReference>
<dbReference type="GO" id="GO:0005886">
    <property type="term" value="C:plasma membrane"/>
    <property type="evidence" value="ECO:0007669"/>
    <property type="project" value="UniProtKB-SubCell"/>
</dbReference>
<dbReference type="Gramene" id="C.cajan_22280.t">
    <property type="protein sequence ID" value="C.cajan_22280.t"/>
    <property type="gene ID" value="C.cajan_22280"/>
</dbReference>
<dbReference type="Pfam" id="PF00560">
    <property type="entry name" value="LRR_1"/>
    <property type="match status" value="4"/>
</dbReference>
<keyword evidence="4" id="KW-0433">Leucine-rich repeat</keyword>
<dbReference type="EMBL" id="CM003611">
    <property type="protein sequence ID" value="KYP60531.1"/>
    <property type="molecule type" value="Genomic_DNA"/>
</dbReference>
<keyword evidence="6" id="KW-0732">Signal</keyword>
<evidence type="ECO:0000313" key="14">
    <source>
        <dbReference type="EMBL" id="KYP60531.1"/>
    </source>
</evidence>
<evidence type="ECO:0000256" key="1">
    <source>
        <dbReference type="ARBA" id="ARBA00004236"/>
    </source>
</evidence>
<keyword evidence="9 12" id="KW-0472">Membrane</keyword>
<keyword evidence="5 12" id="KW-0812">Transmembrane</keyword>
<keyword evidence="3" id="KW-1003">Cell membrane</keyword>
<evidence type="ECO:0000256" key="6">
    <source>
        <dbReference type="ARBA" id="ARBA00022729"/>
    </source>
</evidence>
<evidence type="ECO:0000256" key="7">
    <source>
        <dbReference type="ARBA" id="ARBA00022737"/>
    </source>
</evidence>
<evidence type="ECO:0000256" key="2">
    <source>
        <dbReference type="ARBA" id="ARBA00004479"/>
    </source>
</evidence>
<evidence type="ECO:0000256" key="9">
    <source>
        <dbReference type="ARBA" id="ARBA00023136"/>
    </source>
</evidence>
<reference evidence="14 15" key="1">
    <citation type="journal article" date="2012" name="Nat. Biotechnol.">
        <title>Draft genome sequence of pigeonpea (Cajanus cajan), an orphan legume crop of resource-poor farmers.</title>
        <authorList>
            <person name="Varshney R.K."/>
            <person name="Chen W."/>
            <person name="Li Y."/>
            <person name="Bharti A.K."/>
            <person name="Saxena R.K."/>
            <person name="Schlueter J.A."/>
            <person name="Donoghue M.T."/>
            <person name="Azam S."/>
            <person name="Fan G."/>
            <person name="Whaley A.M."/>
            <person name="Farmer A.D."/>
            <person name="Sheridan J."/>
            <person name="Iwata A."/>
            <person name="Tuteja R."/>
            <person name="Penmetsa R.V."/>
            <person name="Wu W."/>
            <person name="Upadhyaya H.D."/>
            <person name="Yang S.P."/>
            <person name="Shah T."/>
            <person name="Saxena K.B."/>
            <person name="Michael T."/>
            <person name="McCombie W.R."/>
            <person name="Yang B."/>
            <person name="Zhang G."/>
            <person name="Yang H."/>
            <person name="Wang J."/>
            <person name="Spillane C."/>
            <person name="Cook D.R."/>
            <person name="May G.D."/>
            <person name="Xu X."/>
            <person name="Jackson S.A."/>
        </authorList>
    </citation>
    <scope>NUCLEOTIDE SEQUENCE [LARGE SCALE GENOMIC DNA]</scope>
    <source>
        <strain evidence="15">cv. Asha</strain>
    </source>
</reference>
<dbReference type="Pfam" id="PF23598">
    <property type="entry name" value="LRR_14"/>
    <property type="match status" value="1"/>
</dbReference>